<comment type="caution">
    <text evidence="3">The sequence shown here is derived from an EMBL/GenBank/DDBJ whole genome shotgun (WGS) entry which is preliminary data.</text>
</comment>
<organism evidence="3 4">
    <name type="scientific">Trichoderma gamsii</name>
    <dbReference type="NCBI Taxonomy" id="398673"/>
    <lineage>
        <taxon>Eukaryota</taxon>
        <taxon>Fungi</taxon>
        <taxon>Dikarya</taxon>
        <taxon>Ascomycota</taxon>
        <taxon>Pezizomycotina</taxon>
        <taxon>Sordariomycetes</taxon>
        <taxon>Hypocreomycetidae</taxon>
        <taxon>Hypocreales</taxon>
        <taxon>Hypocreaceae</taxon>
        <taxon>Trichoderma</taxon>
    </lineage>
</organism>
<dbReference type="GeneID" id="36347422"/>
<keyword evidence="1" id="KW-0677">Repeat</keyword>
<protein>
    <recommendedName>
        <fullName evidence="2">Nephrocystin 3-like N-terminal domain-containing protein</fullName>
    </recommendedName>
</protein>
<accession>A0A2P4ZVK1</accession>
<dbReference type="RefSeq" id="XP_024406181.1">
    <property type="nucleotide sequence ID" value="XM_024549066.1"/>
</dbReference>
<dbReference type="AlphaFoldDB" id="A0A2P4ZVK1"/>
<dbReference type="PANTHER" id="PTHR10039:SF14">
    <property type="entry name" value="NACHT DOMAIN-CONTAINING PROTEIN"/>
    <property type="match status" value="1"/>
</dbReference>
<proteinExistence type="predicted"/>
<feature type="domain" description="Nephrocystin 3-like N-terminal" evidence="2">
    <location>
        <begin position="158"/>
        <end position="242"/>
    </location>
</feature>
<sequence length="519" mass="59304">MADSRTFSQNALGDNAKVFLGDNHVTVNATGPDADKLFLRQISQTDPIYDKKDILMRKGPLLRIRVAGYSTTKTSGNGKTMLVCGIIEEFEEFEEFEKLEVIKRFLESKFEKLEKSSKLEEFEKFSKYEKLERLEEFKKFKQFKESKEFAVLDAVFSSTNVAYYFCQAADHRANSATAVIRGLIFSALKSRPVLLKRIRERYGDGPKGQLDGDKALVVLCDNFETIVRDRNLTNCIYVIDALGHYVKWLVSSRSEKFIKRKLAKISQTLDLEVEENTRQVSASVDIYINHQVQEITAIADDEVLQSRTSNILKNKASGTFLWAALVVEQLRDTDHWQVEDVLKEMLEGLGRFYDLILNQMDKLKAKAREACQALLSIVAAAMRPLHLTELLVFINANWKDSVRFKTSYQLRDRRDLDVGEDDLSRYPIEITDYKDNTGADTELGTDFFAYSNHFMSVPRENVMEDRRTGSAFHYMTLDLSQGPYQGLDLRAGSASIQHMKDRGGSTTFNYVCLDLSQDP</sequence>
<reference evidence="3 4" key="1">
    <citation type="journal article" date="2016" name="Genome Announc.">
        <title>Draft Whole-Genome Sequence of Trichoderma gamsii T6085, a Promising Biocontrol Agent of Fusarium Head Blight on Wheat.</title>
        <authorList>
            <person name="Baroncelli R."/>
            <person name="Zapparata A."/>
            <person name="Piaggeschi G."/>
            <person name="Sarrocco S."/>
            <person name="Vannacci G."/>
        </authorList>
    </citation>
    <scope>NUCLEOTIDE SEQUENCE [LARGE SCALE GENOMIC DNA]</scope>
    <source>
        <strain evidence="3 4">T6085</strain>
    </source>
</reference>
<evidence type="ECO:0000256" key="1">
    <source>
        <dbReference type="ARBA" id="ARBA00022737"/>
    </source>
</evidence>
<keyword evidence="4" id="KW-1185">Reference proteome</keyword>
<dbReference type="Proteomes" id="UP000054821">
    <property type="component" value="Unassembled WGS sequence"/>
</dbReference>
<dbReference type="STRING" id="398673.A0A2P4ZVK1"/>
<dbReference type="InterPro" id="IPR056884">
    <property type="entry name" value="NPHP3-like_N"/>
</dbReference>
<evidence type="ECO:0000259" key="2">
    <source>
        <dbReference type="Pfam" id="PF24883"/>
    </source>
</evidence>
<evidence type="ECO:0000313" key="3">
    <source>
        <dbReference type="EMBL" id="PON28298.1"/>
    </source>
</evidence>
<dbReference type="PANTHER" id="PTHR10039">
    <property type="entry name" value="AMELOGENIN"/>
    <property type="match status" value="1"/>
</dbReference>
<dbReference type="EMBL" id="JPDN02000007">
    <property type="protein sequence ID" value="PON28298.1"/>
    <property type="molecule type" value="Genomic_DNA"/>
</dbReference>
<dbReference type="Pfam" id="PF24883">
    <property type="entry name" value="NPHP3_N"/>
    <property type="match status" value="1"/>
</dbReference>
<evidence type="ECO:0000313" key="4">
    <source>
        <dbReference type="Proteomes" id="UP000054821"/>
    </source>
</evidence>
<name>A0A2P4ZVK1_9HYPO</name>
<gene>
    <name evidence="3" type="ORF">TGAM01_v202792</name>
</gene>